<evidence type="ECO:0000313" key="2">
    <source>
        <dbReference type="EMBL" id="ASO17959.1"/>
    </source>
</evidence>
<dbReference type="AlphaFoldDB" id="A0A221VWN2"/>
<gene>
    <name evidence="2" type="ORF">AHOG_01470</name>
</gene>
<feature type="compositionally biased region" description="Polar residues" evidence="1">
    <location>
        <begin position="66"/>
        <end position="76"/>
    </location>
</feature>
<accession>A0A221VWN2</accession>
<dbReference type="EMBL" id="CP022521">
    <property type="protein sequence ID" value="ASO17959.1"/>
    <property type="molecule type" value="Genomic_DNA"/>
</dbReference>
<feature type="region of interest" description="Disordered" evidence="1">
    <location>
        <begin position="62"/>
        <end position="86"/>
    </location>
</feature>
<evidence type="ECO:0000256" key="1">
    <source>
        <dbReference type="SAM" id="MobiDB-lite"/>
    </source>
</evidence>
<dbReference type="Proteomes" id="UP000204221">
    <property type="component" value="Chromosome"/>
</dbReference>
<proteinExistence type="predicted"/>
<name>A0A221VWN2_9PSEU</name>
<protein>
    <submittedName>
        <fullName evidence="2">Uncharacterized protein</fullName>
    </submittedName>
</protein>
<dbReference type="KEGG" id="ahg:AHOG_01470"/>
<feature type="compositionally biased region" description="Basic and acidic residues" evidence="1">
    <location>
        <begin position="77"/>
        <end position="86"/>
    </location>
</feature>
<sequence>MTEPVYAPAQFAPSSRQGPGRKERASTADATLNDTGPSRKPGRAWSLLEPPKGIEPLTYALRVPQSPVQSGTGSFTRRSEPFRNLR</sequence>
<reference evidence="2 3" key="1">
    <citation type="submission" date="2017-07" db="EMBL/GenBank/DDBJ databases">
        <title>Complete genome sequence of Actinoalloteichus hoggarensis DSM 45943, type strain of Actinoalloteichus hoggarensis.</title>
        <authorList>
            <person name="Ruckert C."/>
            <person name="Nouioui I."/>
            <person name="Willmese J."/>
            <person name="van Wezel G."/>
            <person name="Klenk H.-P."/>
            <person name="Kalinowski J."/>
            <person name="Zotchev S.B."/>
        </authorList>
    </citation>
    <scope>NUCLEOTIDE SEQUENCE [LARGE SCALE GENOMIC DNA]</scope>
    <source>
        <strain evidence="2 3">DSM 45943</strain>
    </source>
</reference>
<keyword evidence="3" id="KW-1185">Reference proteome</keyword>
<evidence type="ECO:0000313" key="3">
    <source>
        <dbReference type="Proteomes" id="UP000204221"/>
    </source>
</evidence>
<feature type="region of interest" description="Disordered" evidence="1">
    <location>
        <begin position="1"/>
        <end position="45"/>
    </location>
</feature>
<organism evidence="2 3">
    <name type="scientific">Actinoalloteichus hoggarensis</name>
    <dbReference type="NCBI Taxonomy" id="1470176"/>
    <lineage>
        <taxon>Bacteria</taxon>
        <taxon>Bacillati</taxon>
        <taxon>Actinomycetota</taxon>
        <taxon>Actinomycetes</taxon>
        <taxon>Pseudonocardiales</taxon>
        <taxon>Pseudonocardiaceae</taxon>
        <taxon>Actinoalloteichus</taxon>
    </lineage>
</organism>